<dbReference type="GO" id="GO:0008757">
    <property type="term" value="F:S-adenosylmethionine-dependent methyltransferase activity"/>
    <property type="evidence" value="ECO:0007669"/>
    <property type="project" value="InterPro"/>
</dbReference>
<dbReference type="Proteomes" id="UP001157440">
    <property type="component" value="Unassembled WGS sequence"/>
</dbReference>
<proteinExistence type="predicted"/>
<dbReference type="AlphaFoldDB" id="A0AA37TIL2"/>
<evidence type="ECO:0000259" key="1">
    <source>
        <dbReference type="Pfam" id="PF08241"/>
    </source>
</evidence>
<dbReference type="RefSeq" id="WP_238196825.1">
    <property type="nucleotide sequence ID" value="NZ_BPQZ01000013.1"/>
</dbReference>
<comment type="caution">
    <text evidence="2">The sequence shown here is derived from an EMBL/GenBank/DDBJ whole genome shotgun (WGS) entry which is preliminary data.</text>
</comment>
<organism evidence="2 3">
    <name type="scientific">Methylobacterium tardum</name>
    <dbReference type="NCBI Taxonomy" id="374432"/>
    <lineage>
        <taxon>Bacteria</taxon>
        <taxon>Pseudomonadati</taxon>
        <taxon>Pseudomonadota</taxon>
        <taxon>Alphaproteobacteria</taxon>
        <taxon>Hyphomicrobiales</taxon>
        <taxon>Methylobacteriaceae</taxon>
        <taxon>Methylobacterium</taxon>
    </lineage>
</organism>
<gene>
    <name evidence="2" type="ORF">GCM10007890_38860</name>
</gene>
<dbReference type="EMBL" id="BSPL01000019">
    <property type="protein sequence ID" value="GLS71873.1"/>
    <property type="molecule type" value="Genomic_DNA"/>
</dbReference>
<feature type="domain" description="Methyltransferase type 11" evidence="1">
    <location>
        <begin position="150"/>
        <end position="197"/>
    </location>
</feature>
<dbReference type="InterPro" id="IPR029063">
    <property type="entry name" value="SAM-dependent_MTases_sf"/>
</dbReference>
<name>A0AA37TIL2_9HYPH</name>
<dbReference type="PANTHER" id="PTHR45036">
    <property type="entry name" value="METHYLTRANSFERASE LIKE 7B"/>
    <property type="match status" value="1"/>
</dbReference>
<keyword evidence="3" id="KW-1185">Reference proteome</keyword>
<dbReference type="CDD" id="cd02440">
    <property type="entry name" value="AdoMet_MTases"/>
    <property type="match status" value="1"/>
</dbReference>
<dbReference type="InterPro" id="IPR052356">
    <property type="entry name" value="Thiol_S-MT"/>
</dbReference>
<dbReference type="PANTHER" id="PTHR45036:SF1">
    <property type="entry name" value="METHYLTRANSFERASE LIKE 7A"/>
    <property type="match status" value="1"/>
</dbReference>
<dbReference type="Gene3D" id="3.40.50.150">
    <property type="entry name" value="Vaccinia Virus protein VP39"/>
    <property type="match status" value="1"/>
</dbReference>
<accession>A0AA37TIL2</accession>
<protein>
    <recommendedName>
        <fullName evidence="1">Methyltransferase type 11 domain-containing protein</fullName>
    </recommendedName>
</protein>
<dbReference type="SUPFAM" id="SSF53335">
    <property type="entry name" value="S-adenosyl-L-methionine-dependent methyltransferases"/>
    <property type="match status" value="1"/>
</dbReference>
<reference evidence="3" key="1">
    <citation type="journal article" date="2019" name="Int. J. Syst. Evol. Microbiol.">
        <title>The Global Catalogue of Microorganisms (GCM) 10K type strain sequencing project: providing services to taxonomists for standard genome sequencing and annotation.</title>
        <authorList>
            <consortium name="The Broad Institute Genomics Platform"/>
            <consortium name="The Broad Institute Genome Sequencing Center for Infectious Disease"/>
            <person name="Wu L."/>
            <person name="Ma J."/>
        </authorList>
    </citation>
    <scope>NUCLEOTIDE SEQUENCE [LARGE SCALE GENOMIC DNA]</scope>
    <source>
        <strain evidence="3">NBRC 103632</strain>
    </source>
</reference>
<sequence length="318" mass="34367">MLASFEDYAGLLRHPGRPDERVVITPGKAGAVRAASALSAFPVVHGQPVLIDFERSVVRRADLGEEGLAPLIDRKPHSGLRQIAKALFPSTKRSRANFSALIAAAKASADDPIVVVVGGGTRGEGSRDLYADPGLKVIAFDVYPSTDLSFIADGHAIPLADASVDAVVVQAVLEHVVDPARIVAEIERVLKPGGHVYAETPFLQHVHEGPYDFWRFTESGHRLLFRAFEPMARGSLGGTGLSAYWAIRALMRDLTRSRKLGGLLSLPFLPLAFLDHRLPEARQVDSANGVYFLGRKPAQVPASTASLHPQDIYLGHQR</sequence>
<evidence type="ECO:0000313" key="2">
    <source>
        <dbReference type="EMBL" id="GLS71873.1"/>
    </source>
</evidence>
<evidence type="ECO:0000313" key="3">
    <source>
        <dbReference type="Proteomes" id="UP001157440"/>
    </source>
</evidence>
<dbReference type="InterPro" id="IPR013216">
    <property type="entry name" value="Methyltransf_11"/>
</dbReference>
<dbReference type="Pfam" id="PF08241">
    <property type="entry name" value="Methyltransf_11"/>
    <property type="match status" value="1"/>
</dbReference>